<gene>
    <name evidence="1" type="ORF">QQS39_06585</name>
</gene>
<reference evidence="1 2" key="1">
    <citation type="submission" date="2023-06" db="EMBL/GenBank/DDBJ databases">
        <title>Proteus appendicitidis sp. nov., isolated from the appendiceal pus of an appendicitis patient in Yongzhou, China.</title>
        <authorList>
            <person name="Cai X."/>
        </authorList>
    </citation>
    <scope>NUCLEOTIDE SEQUENCE [LARGE SCALE GENOMIC DNA]</scope>
    <source>
        <strain evidence="1 2">HZ0627</strain>
    </source>
</reference>
<dbReference type="RefSeq" id="WP_151434742.1">
    <property type="nucleotide sequence ID" value="NZ_CP127389.1"/>
</dbReference>
<dbReference type="EMBL" id="CP127389">
    <property type="protein sequence ID" value="WIV89667.1"/>
    <property type="molecule type" value="Genomic_DNA"/>
</dbReference>
<name>A0ABY8YBG4_9GAMM</name>
<evidence type="ECO:0000313" key="2">
    <source>
        <dbReference type="Proteomes" id="UP001226651"/>
    </source>
</evidence>
<dbReference type="Proteomes" id="UP001226651">
    <property type="component" value="Chromosome"/>
</dbReference>
<accession>A0ABY8YBG4</accession>
<keyword evidence="2" id="KW-1185">Reference proteome</keyword>
<evidence type="ECO:0000313" key="1">
    <source>
        <dbReference type="EMBL" id="WIV89667.1"/>
    </source>
</evidence>
<organism evidence="1 2">
    <name type="scientific">Proteus appendicitidis</name>
    <dbReference type="NCBI Taxonomy" id="3034648"/>
    <lineage>
        <taxon>Bacteria</taxon>
        <taxon>Pseudomonadati</taxon>
        <taxon>Pseudomonadota</taxon>
        <taxon>Gammaproteobacteria</taxon>
        <taxon>Enterobacterales</taxon>
        <taxon>Morganellaceae</taxon>
        <taxon>Proteus</taxon>
    </lineage>
</organism>
<protein>
    <submittedName>
        <fullName evidence="1">Uncharacterized protein</fullName>
    </submittedName>
</protein>
<proteinExistence type="predicted"/>
<sequence>MKSKTLGLDLLYWQFVDLAMNKEYVTTNDFLRRFIINQDRVNKVIAELEKTNVIVKDGERYKVIGFPTELNWREVSSTQPQGDEWQLNQKYTNVLTIEEGKTFVYQDFYNRGFTGKPEFLIDIHGDITKYHPVSFGGVNERLRYAYLSAYWPRETIVAFHYDEEIRTLFIDVDLPEIEDTPVSNGERLKTAEEYYYDYARHVHAIALRVSAIGFMVCSEIENIIVAGYSQIFNHETGDEDDLYLINVKLNRDKFESLPIKNIAMSDPIQYLSVFEALVKMNKNYKMNAIDLKW</sequence>